<reference evidence="2" key="2">
    <citation type="submission" date="2021-04" db="EMBL/GenBank/DDBJ databases">
        <authorList>
            <person name="Gilroy R."/>
        </authorList>
    </citation>
    <scope>NUCLEOTIDE SEQUENCE</scope>
    <source>
        <strain evidence="2">ChiGjej4B4-7305</strain>
    </source>
</reference>
<gene>
    <name evidence="2" type="ORF">H9815_02920</name>
</gene>
<protein>
    <submittedName>
        <fullName evidence="2">Alpha/beta hydrolase</fullName>
    </submittedName>
</protein>
<dbReference type="Gene3D" id="3.40.50.1820">
    <property type="entry name" value="alpha/beta hydrolase"/>
    <property type="match status" value="1"/>
</dbReference>
<dbReference type="GO" id="GO:0052689">
    <property type="term" value="F:carboxylic ester hydrolase activity"/>
    <property type="evidence" value="ECO:0007669"/>
    <property type="project" value="TreeGrafter"/>
</dbReference>
<dbReference type="AlphaFoldDB" id="A0A9D2ECL9"/>
<feature type="transmembrane region" description="Helical" evidence="1">
    <location>
        <begin position="351"/>
        <end position="371"/>
    </location>
</feature>
<name>A0A9D2ECL9_9MICO</name>
<dbReference type="InterPro" id="IPR053145">
    <property type="entry name" value="AB_hydrolase_Est10"/>
</dbReference>
<keyword evidence="1" id="KW-0812">Transmembrane</keyword>
<feature type="transmembrane region" description="Helical" evidence="1">
    <location>
        <begin position="392"/>
        <end position="411"/>
    </location>
</feature>
<feature type="transmembrane region" description="Helical" evidence="1">
    <location>
        <begin position="467"/>
        <end position="490"/>
    </location>
</feature>
<proteinExistence type="predicted"/>
<organism evidence="2 3">
    <name type="scientific">Candidatus Ruania gallistercoris</name>
    <dbReference type="NCBI Taxonomy" id="2838746"/>
    <lineage>
        <taxon>Bacteria</taxon>
        <taxon>Bacillati</taxon>
        <taxon>Actinomycetota</taxon>
        <taxon>Actinomycetes</taxon>
        <taxon>Micrococcales</taxon>
        <taxon>Ruaniaceae</taxon>
        <taxon>Ruania</taxon>
    </lineage>
</organism>
<evidence type="ECO:0000313" key="3">
    <source>
        <dbReference type="Proteomes" id="UP000824037"/>
    </source>
</evidence>
<keyword evidence="2" id="KW-0378">Hydrolase</keyword>
<sequence length="495" mass="52993">MRYRKLAMVLAIVIGFGVIGSLAGPRWTPQPLESTIVPETQDVAIGSEAVTDAVGTYEVEQETFDVQLDGATVAATLTAPVDAPGERPAMLFMHGAGTASNENFADQAMALASAGVYVLVPEKRMDTYTTTSRNYPAMAEDYLVSWRILRDLPGVDPTQVGIYGESEGAWIAPIAAVTEPGVAYLILVSAPVVPPREQFAFAADSYLRNVGVPDALLRAIPRGLGAEVPGGGFNYVDFDASPWQRQLTQPVLMVYGTNDTSMPTIQGPLTLIEDISHAGNEAYTVRYFAGANHGIRIDDELAPGFVDVLARWTQGLPETGIAPPRIAGDQPVQAFRAAPVDHPRWYASGDMLVYTLLGAFVLVLAGPLVWLGSRLARRPIRRMPPPLARYSAATALSTVAILVVFVAYVAYVANLALNYRTDDLVVHGGWLLLHALGILAVAVGVRSVASAWNAWRTLGRRALSAGALVVWTSVHLGSAALLLIAAYWGVFPTVF</sequence>
<dbReference type="Proteomes" id="UP000824037">
    <property type="component" value="Unassembled WGS sequence"/>
</dbReference>
<evidence type="ECO:0000313" key="2">
    <source>
        <dbReference type="EMBL" id="HIZ34706.1"/>
    </source>
</evidence>
<reference evidence="2" key="1">
    <citation type="journal article" date="2021" name="PeerJ">
        <title>Extensive microbial diversity within the chicken gut microbiome revealed by metagenomics and culture.</title>
        <authorList>
            <person name="Gilroy R."/>
            <person name="Ravi A."/>
            <person name="Getino M."/>
            <person name="Pursley I."/>
            <person name="Horton D.L."/>
            <person name="Alikhan N.F."/>
            <person name="Baker D."/>
            <person name="Gharbi K."/>
            <person name="Hall N."/>
            <person name="Watson M."/>
            <person name="Adriaenssens E.M."/>
            <person name="Foster-Nyarko E."/>
            <person name="Jarju S."/>
            <person name="Secka A."/>
            <person name="Antonio M."/>
            <person name="Oren A."/>
            <person name="Chaudhuri R.R."/>
            <person name="La Ragione R."/>
            <person name="Hildebrand F."/>
            <person name="Pallen M.J."/>
        </authorList>
    </citation>
    <scope>NUCLEOTIDE SEQUENCE</scope>
    <source>
        <strain evidence="2">ChiGjej4B4-7305</strain>
    </source>
</reference>
<keyword evidence="1" id="KW-0472">Membrane</keyword>
<comment type="caution">
    <text evidence="2">The sequence shown here is derived from an EMBL/GenBank/DDBJ whole genome shotgun (WGS) entry which is preliminary data.</text>
</comment>
<dbReference type="SUPFAM" id="SSF53474">
    <property type="entry name" value="alpha/beta-Hydrolases"/>
    <property type="match status" value="1"/>
</dbReference>
<dbReference type="PANTHER" id="PTHR43265:SF1">
    <property type="entry name" value="ESTERASE ESTD"/>
    <property type="match status" value="1"/>
</dbReference>
<dbReference type="InterPro" id="IPR029058">
    <property type="entry name" value="AB_hydrolase_fold"/>
</dbReference>
<dbReference type="EMBL" id="DXBY01000051">
    <property type="protein sequence ID" value="HIZ34706.1"/>
    <property type="molecule type" value="Genomic_DNA"/>
</dbReference>
<feature type="transmembrane region" description="Helical" evidence="1">
    <location>
        <begin position="431"/>
        <end position="455"/>
    </location>
</feature>
<accession>A0A9D2ECL9</accession>
<keyword evidence="1" id="KW-1133">Transmembrane helix</keyword>
<evidence type="ECO:0000256" key="1">
    <source>
        <dbReference type="SAM" id="Phobius"/>
    </source>
</evidence>
<dbReference type="PANTHER" id="PTHR43265">
    <property type="entry name" value="ESTERASE ESTD"/>
    <property type="match status" value="1"/>
</dbReference>